<organism evidence="2 3">
    <name type="scientific">Candidatus Lachnoclostridium stercoripullorum</name>
    <dbReference type="NCBI Taxonomy" id="2838635"/>
    <lineage>
        <taxon>Bacteria</taxon>
        <taxon>Bacillati</taxon>
        <taxon>Bacillota</taxon>
        <taxon>Clostridia</taxon>
        <taxon>Lachnospirales</taxon>
        <taxon>Lachnospiraceae</taxon>
    </lineage>
</organism>
<accession>A0A9D2AXD9</accession>
<dbReference type="Pfam" id="PF14808">
    <property type="entry name" value="TMEM164"/>
    <property type="match status" value="1"/>
</dbReference>
<protein>
    <submittedName>
        <fullName evidence="2">YwaF family protein</fullName>
    </submittedName>
</protein>
<comment type="caution">
    <text evidence="2">The sequence shown here is derived from an EMBL/GenBank/DDBJ whole genome shotgun (WGS) entry which is preliminary data.</text>
</comment>
<dbReference type="AlphaFoldDB" id="A0A9D2AXD9"/>
<evidence type="ECO:0000313" key="2">
    <source>
        <dbReference type="EMBL" id="HIX52646.1"/>
    </source>
</evidence>
<reference evidence="2" key="2">
    <citation type="submission" date="2021-04" db="EMBL/GenBank/DDBJ databases">
        <authorList>
            <person name="Gilroy R."/>
        </authorList>
    </citation>
    <scope>NUCLEOTIDE SEQUENCE</scope>
    <source>
        <strain evidence="2">ChiGjej4B4-12881</strain>
    </source>
</reference>
<feature type="transmembrane region" description="Helical" evidence="1">
    <location>
        <begin position="171"/>
        <end position="191"/>
    </location>
</feature>
<keyword evidence="1" id="KW-1133">Transmembrane helix</keyword>
<feature type="transmembrane region" description="Helical" evidence="1">
    <location>
        <begin position="20"/>
        <end position="40"/>
    </location>
</feature>
<feature type="transmembrane region" description="Helical" evidence="1">
    <location>
        <begin position="222"/>
        <end position="244"/>
    </location>
</feature>
<keyword evidence="1" id="KW-0472">Membrane</keyword>
<name>A0A9D2AXD9_9FIRM</name>
<proteinExistence type="predicted"/>
<evidence type="ECO:0000313" key="3">
    <source>
        <dbReference type="Proteomes" id="UP000886780"/>
    </source>
</evidence>
<gene>
    <name evidence="2" type="ORF">IAA28_07565</name>
</gene>
<keyword evidence="1" id="KW-0812">Transmembrane</keyword>
<reference evidence="2" key="1">
    <citation type="journal article" date="2021" name="PeerJ">
        <title>Extensive microbial diversity within the chicken gut microbiome revealed by metagenomics and culture.</title>
        <authorList>
            <person name="Gilroy R."/>
            <person name="Ravi A."/>
            <person name="Getino M."/>
            <person name="Pursley I."/>
            <person name="Horton D.L."/>
            <person name="Alikhan N.F."/>
            <person name="Baker D."/>
            <person name="Gharbi K."/>
            <person name="Hall N."/>
            <person name="Watson M."/>
            <person name="Adriaenssens E.M."/>
            <person name="Foster-Nyarko E."/>
            <person name="Jarju S."/>
            <person name="Secka A."/>
            <person name="Antonio M."/>
            <person name="Oren A."/>
            <person name="Chaudhuri R.R."/>
            <person name="La Ragione R."/>
            <person name="Hildebrand F."/>
            <person name="Pallen M.J."/>
        </authorList>
    </citation>
    <scope>NUCLEOTIDE SEQUENCE</scope>
    <source>
        <strain evidence="2">ChiGjej4B4-12881</strain>
    </source>
</reference>
<dbReference type="Proteomes" id="UP000886780">
    <property type="component" value="Unassembled WGS sequence"/>
</dbReference>
<feature type="transmembrane region" description="Helical" evidence="1">
    <location>
        <begin position="139"/>
        <end position="159"/>
    </location>
</feature>
<dbReference type="EMBL" id="DXEU01000136">
    <property type="protein sequence ID" value="HIX52646.1"/>
    <property type="molecule type" value="Genomic_DNA"/>
</dbReference>
<sequence length="253" mass="28060">MLTRLLEWTAWTMTPPKPYSFFHIALSLTGIAFAVCLAVCLNRRGGSISRRLFFAGLILAVSELYKQLFLTLAAHPGVYDWWYFPFQLCSVPMYLCLLLPFLPESKRGALYAFLQDFSLLGGFLALAEPSGLMHPYVTLTLHGFFWHFGLIFIGCSVFLSGKTERGASGFLPGLPVFLVCCLAALLINWAAGPDTNIAMFYISPYRPSQQVVFHQIALRAGIFWGNVLYVTAAAAGALLIHLGLGKLPVRRRS</sequence>
<evidence type="ECO:0000256" key="1">
    <source>
        <dbReference type="SAM" id="Phobius"/>
    </source>
</evidence>
<feature type="transmembrane region" description="Helical" evidence="1">
    <location>
        <begin position="109"/>
        <end position="127"/>
    </location>
</feature>
<feature type="transmembrane region" description="Helical" evidence="1">
    <location>
        <begin position="52"/>
        <end position="75"/>
    </location>
</feature>
<feature type="transmembrane region" description="Helical" evidence="1">
    <location>
        <begin position="81"/>
        <end position="102"/>
    </location>
</feature>